<feature type="chain" id="PRO_5003430617" description="Secreted protein" evidence="1">
    <location>
        <begin position="23"/>
        <end position="86"/>
    </location>
</feature>
<reference evidence="2 3" key="1">
    <citation type="journal article" date="2012" name="Genome Res.">
        <title>Genomic basis of endosymbiont-conferred protection against an insect parasitoid.</title>
        <authorList>
            <person name="Hansen A.K."/>
            <person name="Vorburger C."/>
            <person name="Moran N.A."/>
        </authorList>
    </citation>
    <scope>NUCLEOTIDE SEQUENCE [LARGE SCALE GENOMIC DNA]</scope>
    <source>
        <strain evidence="3">R5.15</strain>
    </source>
</reference>
<dbReference type="RefSeq" id="WP_006707745.1">
    <property type="nucleotide sequence ID" value="NZ_AGCA01000499.1"/>
</dbReference>
<name>G2H219_9ENTR</name>
<protein>
    <recommendedName>
        <fullName evidence="4">Secreted protein</fullName>
    </recommendedName>
</protein>
<comment type="caution">
    <text evidence="2">The sequence shown here is derived from an EMBL/GenBank/DDBJ whole genome shotgun (WGS) entry which is preliminary data.</text>
</comment>
<dbReference type="AlphaFoldDB" id="G2H219"/>
<proteinExistence type="predicted"/>
<keyword evidence="3" id="KW-1185">Reference proteome</keyword>
<evidence type="ECO:0000256" key="1">
    <source>
        <dbReference type="SAM" id="SignalP"/>
    </source>
</evidence>
<dbReference type="OrthoDB" id="9947330at2"/>
<evidence type="ECO:0000313" key="2">
    <source>
        <dbReference type="EMBL" id="EGY27960.1"/>
    </source>
</evidence>
<keyword evidence="1" id="KW-0732">Signal</keyword>
<sequence>MKTIKTLLKVLPVLLLSTAAWASHERTISNICQELWQSGKIQLFPSKICSPEETTVHADNAFSQSEHEKYIRERFIPPPYFTPWVR</sequence>
<gene>
    <name evidence="2" type="ORF">Rin_00021160</name>
</gene>
<accession>G2H219</accession>
<evidence type="ECO:0008006" key="4">
    <source>
        <dbReference type="Google" id="ProtNLM"/>
    </source>
</evidence>
<feature type="signal peptide" evidence="1">
    <location>
        <begin position="1"/>
        <end position="22"/>
    </location>
</feature>
<dbReference type="Proteomes" id="UP000004116">
    <property type="component" value="Unassembled WGS sequence"/>
</dbReference>
<organism evidence="2 3">
    <name type="scientific">Candidatus Regiella insecticola 5.15</name>
    <dbReference type="NCBI Taxonomy" id="1005043"/>
    <lineage>
        <taxon>Bacteria</taxon>
        <taxon>Pseudomonadati</taxon>
        <taxon>Pseudomonadota</taxon>
        <taxon>Gammaproteobacteria</taxon>
        <taxon>Enterobacterales</taxon>
        <taxon>Enterobacteriaceae</taxon>
        <taxon>aphid secondary symbionts</taxon>
        <taxon>Candidatus Regiella</taxon>
    </lineage>
</organism>
<dbReference type="EMBL" id="AGCA01000499">
    <property type="protein sequence ID" value="EGY27960.1"/>
    <property type="molecule type" value="Genomic_DNA"/>
</dbReference>
<evidence type="ECO:0000313" key="3">
    <source>
        <dbReference type="Proteomes" id="UP000004116"/>
    </source>
</evidence>